<gene>
    <name evidence="1" type="ORF">LCGC14_1371670</name>
</gene>
<organism evidence="1">
    <name type="scientific">marine sediment metagenome</name>
    <dbReference type="NCBI Taxonomy" id="412755"/>
    <lineage>
        <taxon>unclassified sequences</taxon>
        <taxon>metagenomes</taxon>
        <taxon>ecological metagenomes</taxon>
    </lineage>
</organism>
<accession>A0A0F9MKJ0</accession>
<dbReference type="AlphaFoldDB" id="A0A0F9MKJ0"/>
<name>A0A0F9MKJ0_9ZZZZ</name>
<protein>
    <submittedName>
        <fullName evidence="1">Uncharacterized protein</fullName>
    </submittedName>
</protein>
<reference evidence="1" key="1">
    <citation type="journal article" date="2015" name="Nature">
        <title>Complex archaea that bridge the gap between prokaryotes and eukaryotes.</title>
        <authorList>
            <person name="Spang A."/>
            <person name="Saw J.H."/>
            <person name="Jorgensen S.L."/>
            <person name="Zaremba-Niedzwiedzka K."/>
            <person name="Martijn J."/>
            <person name="Lind A.E."/>
            <person name="van Eijk R."/>
            <person name="Schleper C."/>
            <person name="Guy L."/>
            <person name="Ettema T.J."/>
        </authorList>
    </citation>
    <scope>NUCLEOTIDE SEQUENCE</scope>
</reference>
<comment type="caution">
    <text evidence="1">The sequence shown here is derived from an EMBL/GenBank/DDBJ whole genome shotgun (WGS) entry which is preliminary data.</text>
</comment>
<sequence>MNKVCPICEKEIDKHSKGQFLVCQNKLTGEMAGT</sequence>
<evidence type="ECO:0000313" key="1">
    <source>
        <dbReference type="EMBL" id="KKM77290.1"/>
    </source>
</evidence>
<dbReference type="EMBL" id="LAZR01008667">
    <property type="protein sequence ID" value="KKM77290.1"/>
    <property type="molecule type" value="Genomic_DNA"/>
</dbReference>
<proteinExistence type="predicted"/>